<keyword evidence="7 8" id="KW-0482">Metalloprotease</keyword>
<dbReference type="GO" id="GO:0008237">
    <property type="term" value="F:metallopeptidase activity"/>
    <property type="evidence" value="ECO:0007669"/>
    <property type="project" value="UniProtKB-KW"/>
</dbReference>
<feature type="binding site" evidence="8">
    <location>
        <position position="199"/>
    </location>
    <ligand>
        <name>Zn(2+)</name>
        <dbReference type="ChEBI" id="CHEBI:29105"/>
        <note>catalytic</note>
    </ligand>
</feature>
<feature type="binding site" evidence="8">
    <location>
        <position position="137"/>
    </location>
    <ligand>
        <name>Zn(2+)</name>
        <dbReference type="ChEBI" id="CHEBI:29105"/>
        <note>catalytic</note>
    </ligand>
</feature>
<feature type="active site" evidence="8">
    <location>
        <position position="134"/>
    </location>
</feature>
<keyword evidence="3 8" id="KW-0732">Signal</keyword>
<keyword evidence="11" id="KW-1185">Reference proteome</keyword>
<feature type="active site" description="Proton donor" evidence="8">
    <location>
        <position position="203"/>
    </location>
</feature>
<evidence type="ECO:0000259" key="9">
    <source>
        <dbReference type="Pfam" id="PF01435"/>
    </source>
</evidence>
<evidence type="ECO:0000256" key="6">
    <source>
        <dbReference type="ARBA" id="ARBA00022833"/>
    </source>
</evidence>
<reference evidence="10" key="1">
    <citation type="submission" date="2022-04" db="EMBL/GenBank/DDBJ databases">
        <title>Alcanivorax sp. CY1518 draft genome sequence.</title>
        <authorList>
            <person name="Zhao G."/>
            <person name="An M."/>
        </authorList>
    </citation>
    <scope>NUCLEOTIDE SEQUENCE</scope>
    <source>
        <strain evidence="10">CY1518</strain>
    </source>
</reference>
<dbReference type="RefSeq" id="WP_246953059.1">
    <property type="nucleotide sequence ID" value="NZ_JALKII010000008.1"/>
</dbReference>
<evidence type="ECO:0000313" key="11">
    <source>
        <dbReference type="Proteomes" id="UP001165524"/>
    </source>
</evidence>
<evidence type="ECO:0000256" key="2">
    <source>
        <dbReference type="ARBA" id="ARBA00022723"/>
    </source>
</evidence>
<dbReference type="Gene3D" id="1.25.40.10">
    <property type="entry name" value="Tetratricopeptide repeat domain"/>
    <property type="match status" value="1"/>
</dbReference>
<evidence type="ECO:0000256" key="5">
    <source>
        <dbReference type="ARBA" id="ARBA00022801"/>
    </source>
</evidence>
<evidence type="ECO:0000256" key="4">
    <source>
        <dbReference type="ARBA" id="ARBA00022764"/>
    </source>
</evidence>
<evidence type="ECO:0000256" key="1">
    <source>
        <dbReference type="ARBA" id="ARBA00022670"/>
    </source>
</evidence>
<dbReference type="HAMAP" id="MF_00997">
    <property type="entry name" value="Protease_BepA"/>
    <property type="match status" value="1"/>
</dbReference>
<keyword evidence="1 8" id="KW-0645">Protease</keyword>
<dbReference type="EC" id="3.4.-.-" evidence="8"/>
<protein>
    <recommendedName>
        <fullName evidence="8">Putative beta-barrel assembly-enhancing protease</fullName>
        <ecNumber evidence="8">3.4.-.-</ecNumber>
    </recommendedName>
</protein>
<dbReference type="SUPFAM" id="SSF48452">
    <property type="entry name" value="TPR-like"/>
    <property type="match status" value="1"/>
</dbReference>
<dbReference type="PANTHER" id="PTHR22726:SF1">
    <property type="entry name" value="METALLOENDOPEPTIDASE OMA1, MITOCHONDRIAL"/>
    <property type="match status" value="1"/>
</dbReference>
<proteinExistence type="inferred from homology"/>
<evidence type="ECO:0000313" key="10">
    <source>
        <dbReference type="EMBL" id="MCK0538443.1"/>
    </source>
</evidence>
<comment type="subcellular location">
    <subcellularLocation>
        <location evidence="8">Periplasm</location>
    </subcellularLocation>
</comment>
<keyword evidence="6 8" id="KW-0862">Zinc</keyword>
<dbReference type="Proteomes" id="UP001165524">
    <property type="component" value="Unassembled WGS sequence"/>
</dbReference>
<accession>A0ABT0E9M5</accession>
<keyword evidence="2 8" id="KW-0479">Metal-binding</keyword>
<dbReference type="Gene3D" id="3.30.2010.10">
    <property type="entry name" value="Metalloproteases ('zincins'), catalytic domain"/>
    <property type="match status" value="1"/>
</dbReference>
<comment type="similarity">
    <text evidence="8">Belongs to the peptidase M48 family. BepA subfamily.</text>
</comment>
<feature type="chain" id="PRO_5044932421" description="Putative beta-barrel assembly-enhancing protease" evidence="8">
    <location>
        <begin position="25"/>
        <end position="480"/>
    </location>
</feature>
<evidence type="ECO:0000256" key="7">
    <source>
        <dbReference type="ARBA" id="ARBA00023049"/>
    </source>
</evidence>
<dbReference type="InterPro" id="IPR051156">
    <property type="entry name" value="Mito/Outer_Membr_Metalloprot"/>
</dbReference>
<dbReference type="Pfam" id="PF14559">
    <property type="entry name" value="TPR_19"/>
    <property type="match status" value="1"/>
</dbReference>
<comment type="caution">
    <text evidence="10">The sequence shown here is derived from an EMBL/GenBank/DDBJ whole genome shotgun (WGS) entry which is preliminary data.</text>
</comment>
<comment type="function">
    <text evidence="8">Functions as both a chaperone and a metalloprotease. Maintains the integrity of the outer membrane by promoting either the assembly or the elimination of outer membrane proteins, depending on their folding state.</text>
</comment>
<dbReference type="InterPro" id="IPR001915">
    <property type="entry name" value="Peptidase_M48"/>
</dbReference>
<dbReference type="EMBL" id="JALKII010000008">
    <property type="protein sequence ID" value="MCK0538443.1"/>
    <property type="molecule type" value="Genomic_DNA"/>
</dbReference>
<keyword evidence="5 8" id="KW-0378">Hydrolase</keyword>
<keyword evidence="4 8" id="KW-0574">Periplasm</keyword>
<feature type="signal peptide" evidence="8">
    <location>
        <begin position="1"/>
        <end position="24"/>
    </location>
</feature>
<dbReference type="InterPro" id="IPR030873">
    <property type="entry name" value="Protease_BepA"/>
</dbReference>
<dbReference type="PANTHER" id="PTHR22726">
    <property type="entry name" value="METALLOENDOPEPTIDASE OMA1"/>
    <property type="match status" value="1"/>
</dbReference>
<feature type="domain" description="Peptidase M48" evidence="9">
    <location>
        <begin position="68"/>
        <end position="256"/>
    </location>
</feature>
<evidence type="ECO:0000256" key="8">
    <source>
        <dbReference type="HAMAP-Rule" id="MF_00997"/>
    </source>
</evidence>
<name>A0ABT0E9M5_9GAMM</name>
<gene>
    <name evidence="10" type="ORF">MU846_12055</name>
</gene>
<organism evidence="10 11">
    <name type="scientific">Alcanivorax quisquiliarum</name>
    <dbReference type="NCBI Taxonomy" id="2933565"/>
    <lineage>
        <taxon>Bacteria</taxon>
        <taxon>Pseudomonadati</taxon>
        <taxon>Pseudomonadota</taxon>
        <taxon>Gammaproteobacteria</taxon>
        <taxon>Oceanospirillales</taxon>
        <taxon>Alcanivoracaceae</taxon>
        <taxon>Alcanivorax</taxon>
    </lineage>
</organism>
<feature type="binding site" evidence="8">
    <location>
        <position position="133"/>
    </location>
    <ligand>
        <name>Zn(2+)</name>
        <dbReference type="ChEBI" id="CHEBI:29105"/>
        <note>catalytic</note>
    </ligand>
</feature>
<sequence length="480" mass="53828" precursor="true">MTHLRVFCLPLLLALLWCAPLAGWANTPQLPNLGDPSDTLLTPEQEYRLGRGWLRSLRGQVPLLEDPLVQDYVEHLVYRLASYSDLTEPDLAVVVVNNRDINAFAVPGGVIGLNAGLFLHADSEDEVAAVIAHEIAHVSQRHFTRRYADSQRMNYTMLAALLASMAVAIAGDAQAGMAGIATSQAAAIHSQLAYSRHHEREADRVGMQTLVNAGLDPHAMPRFFERLLRTRQYASNPPEFILSHPVTEDRVADSRSRAQALPRPRMRAAPEFQLIRARIQAGFFSDTQQALTHFRGQYEGGTSATQQAAGFGLAMSALRARDYALAERTLKQLAEQSPDQFWFRIALAEVAQHKGESQRAVELLREVLRVIPGNYAASVLLADNLIALNETTEARQLLDRLLLRRQDPQLYRLLAEVWGKEGDRARTHQARGEYLFAMGQEQRAVEQMRFALAQSDDRFALHTQIRARLRTMEQLADERF</sequence>
<dbReference type="InterPro" id="IPR011990">
    <property type="entry name" value="TPR-like_helical_dom_sf"/>
</dbReference>
<dbReference type="Pfam" id="PF01435">
    <property type="entry name" value="Peptidase_M48"/>
    <property type="match status" value="1"/>
</dbReference>
<comment type="cofactor">
    <cofactor evidence="8">
        <name>Zn(2+)</name>
        <dbReference type="ChEBI" id="CHEBI:29105"/>
    </cofactor>
    <text evidence="8">Binds 1 zinc ion per subunit.</text>
</comment>
<evidence type="ECO:0000256" key="3">
    <source>
        <dbReference type="ARBA" id="ARBA00022729"/>
    </source>
</evidence>